<proteinExistence type="predicted"/>
<reference evidence="2 3" key="1">
    <citation type="submission" date="2019-09" db="EMBL/GenBank/DDBJ databases">
        <title>Draft genome sequence of Ginsengibacter sp. BR5-29.</title>
        <authorList>
            <person name="Im W.-T."/>
        </authorList>
    </citation>
    <scope>NUCLEOTIDE SEQUENCE [LARGE SCALE GENOMIC DNA]</scope>
    <source>
        <strain evidence="2 3">BR5-29</strain>
    </source>
</reference>
<keyword evidence="1" id="KW-0472">Membrane</keyword>
<evidence type="ECO:0000313" key="2">
    <source>
        <dbReference type="EMBL" id="KAA9041419.1"/>
    </source>
</evidence>
<feature type="transmembrane region" description="Helical" evidence="1">
    <location>
        <begin position="257"/>
        <end position="274"/>
    </location>
</feature>
<feature type="transmembrane region" description="Helical" evidence="1">
    <location>
        <begin position="177"/>
        <end position="200"/>
    </location>
</feature>
<feature type="transmembrane region" description="Helical" evidence="1">
    <location>
        <begin position="61"/>
        <end position="77"/>
    </location>
</feature>
<comment type="caution">
    <text evidence="2">The sequence shown here is derived from an EMBL/GenBank/DDBJ whole genome shotgun (WGS) entry which is preliminary data.</text>
</comment>
<dbReference type="Pfam" id="PF19992">
    <property type="entry name" value="DUF6427"/>
    <property type="match status" value="1"/>
</dbReference>
<dbReference type="InterPro" id="IPR045625">
    <property type="entry name" value="DUF6427"/>
</dbReference>
<dbReference type="AlphaFoldDB" id="A0A5J5IK82"/>
<feature type="transmembrane region" description="Helical" evidence="1">
    <location>
        <begin position="280"/>
        <end position="300"/>
    </location>
</feature>
<organism evidence="2 3">
    <name type="scientific">Ginsengibacter hankyongi</name>
    <dbReference type="NCBI Taxonomy" id="2607284"/>
    <lineage>
        <taxon>Bacteria</taxon>
        <taxon>Pseudomonadati</taxon>
        <taxon>Bacteroidota</taxon>
        <taxon>Chitinophagia</taxon>
        <taxon>Chitinophagales</taxon>
        <taxon>Chitinophagaceae</taxon>
        <taxon>Ginsengibacter</taxon>
    </lineage>
</organism>
<keyword evidence="1" id="KW-1133">Transmembrane helix</keyword>
<feature type="transmembrane region" description="Helical" evidence="1">
    <location>
        <begin position="146"/>
        <end position="170"/>
    </location>
</feature>
<keyword evidence="3" id="KW-1185">Reference proteome</keyword>
<evidence type="ECO:0000313" key="3">
    <source>
        <dbReference type="Proteomes" id="UP000326903"/>
    </source>
</evidence>
<evidence type="ECO:0000256" key="1">
    <source>
        <dbReference type="SAM" id="Phobius"/>
    </source>
</evidence>
<sequence>MTGTFRANNPFNTFMLLVYGLLLKLQWFISPQIPVVQKSDAFLYNKILLTIKPVFDSFPEVYSIITYLLLYTQAISFNRLLNNRRLMQKPNYLPGMSYLLITSFFAEWNVLSAPLVINTLLIWVWAKMSSLYNNPHAKSTLYNIGIVIGITTFFYFPSLAFSLMIIFALLITRPPKIAEWIIAILGIATPWYLLFAWLFLTNKLYSFQVSGFHIDYPLFAKNNAQYIGIVLILITAVVGGLFVQLNARKQIVQVRKSWGLIVLYLIVALFVPFINSSHHFQYWILATVPLSAFIACFFYYPTKRWIPLSIHWVMVAFVIYMAIIKK</sequence>
<feature type="transmembrane region" description="Helical" evidence="1">
    <location>
        <begin position="12"/>
        <end position="29"/>
    </location>
</feature>
<dbReference type="EMBL" id="VYQF01000001">
    <property type="protein sequence ID" value="KAA9041419.1"/>
    <property type="molecule type" value="Genomic_DNA"/>
</dbReference>
<feature type="transmembrane region" description="Helical" evidence="1">
    <location>
        <begin position="98"/>
        <end position="126"/>
    </location>
</feature>
<protein>
    <submittedName>
        <fullName evidence="2">Uncharacterized protein</fullName>
    </submittedName>
</protein>
<dbReference type="Proteomes" id="UP000326903">
    <property type="component" value="Unassembled WGS sequence"/>
</dbReference>
<dbReference type="RefSeq" id="WP_150413539.1">
    <property type="nucleotide sequence ID" value="NZ_VYQF01000001.1"/>
</dbReference>
<feature type="transmembrane region" description="Helical" evidence="1">
    <location>
        <begin position="226"/>
        <end position="245"/>
    </location>
</feature>
<name>A0A5J5IK82_9BACT</name>
<accession>A0A5J5IK82</accession>
<keyword evidence="1" id="KW-0812">Transmembrane</keyword>
<feature type="transmembrane region" description="Helical" evidence="1">
    <location>
        <begin position="305"/>
        <end position="324"/>
    </location>
</feature>
<gene>
    <name evidence="2" type="ORF">FW778_05180</name>
</gene>